<dbReference type="PROSITE" id="PS50109">
    <property type="entry name" value="HIS_KIN"/>
    <property type="match status" value="1"/>
</dbReference>
<keyword evidence="10" id="KW-0472">Membrane</keyword>
<feature type="domain" description="HAMP" evidence="12">
    <location>
        <begin position="146"/>
        <end position="200"/>
    </location>
</feature>
<evidence type="ECO:0000256" key="1">
    <source>
        <dbReference type="ARBA" id="ARBA00000085"/>
    </source>
</evidence>
<organism evidence="13 14">
    <name type="scientific">Luteimonas terricola</name>
    <dbReference type="NCBI Taxonomy" id="645597"/>
    <lineage>
        <taxon>Bacteria</taxon>
        <taxon>Pseudomonadati</taxon>
        <taxon>Pseudomonadota</taxon>
        <taxon>Gammaproteobacteria</taxon>
        <taxon>Lysobacterales</taxon>
        <taxon>Lysobacteraceae</taxon>
        <taxon>Luteimonas</taxon>
    </lineage>
</organism>
<dbReference type="PROSITE" id="PS50885">
    <property type="entry name" value="HAMP"/>
    <property type="match status" value="1"/>
</dbReference>
<dbReference type="Pfam" id="PF00512">
    <property type="entry name" value="HisKA"/>
    <property type="match status" value="1"/>
</dbReference>
<feature type="transmembrane region" description="Helical" evidence="10">
    <location>
        <begin position="6"/>
        <end position="23"/>
    </location>
</feature>
<comment type="caution">
    <text evidence="13">The sequence shown here is derived from an EMBL/GenBank/DDBJ whole genome shotgun (WGS) entry which is preliminary data.</text>
</comment>
<dbReference type="InterPro" id="IPR036890">
    <property type="entry name" value="HATPase_C_sf"/>
</dbReference>
<dbReference type="Proteomes" id="UP000599009">
    <property type="component" value="Unassembled WGS sequence"/>
</dbReference>
<proteinExistence type="predicted"/>
<keyword evidence="5" id="KW-0808">Transferase</keyword>
<dbReference type="EMBL" id="BMME01000001">
    <property type="protein sequence ID" value="GGK14220.1"/>
    <property type="molecule type" value="Genomic_DNA"/>
</dbReference>
<dbReference type="InterPro" id="IPR036097">
    <property type="entry name" value="HisK_dim/P_sf"/>
</dbReference>
<evidence type="ECO:0000259" key="11">
    <source>
        <dbReference type="PROSITE" id="PS50109"/>
    </source>
</evidence>
<evidence type="ECO:0000256" key="7">
    <source>
        <dbReference type="ARBA" id="ARBA00022777"/>
    </source>
</evidence>
<evidence type="ECO:0000256" key="6">
    <source>
        <dbReference type="ARBA" id="ARBA00022692"/>
    </source>
</evidence>
<evidence type="ECO:0000313" key="13">
    <source>
        <dbReference type="EMBL" id="GGK14220.1"/>
    </source>
</evidence>
<dbReference type="Pfam" id="PF02518">
    <property type="entry name" value="HATPase_c"/>
    <property type="match status" value="1"/>
</dbReference>
<evidence type="ECO:0000256" key="4">
    <source>
        <dbReference type="ARBA" id="ARBA00022553"/>
    </source>
</evidence>
<dbReference type="PANTHER" id="PTHR45436">
    <property type="entry name" value="SENSOR HISTIDINE KINASE YKOH"/>
    <property type="match status" value="1"/>
</dbReference>
<protein>
    <recommendedName>
        <fullName evidence="3">histidine kinase</fullName>
        <ecNumber evidence="3">2.7.13.3</ecNumber>
    </recommendedName>
</protein>
<comment type="catalytic activity">
    <reaction evidence="1">
        <text>ATP + protein L-histidine = ADP + protein N-phospho-L-histidine.</text>
        <dbReference type="EC" id="2.7.13.3"/>
    </reaction>
</comment>
<dbReference type="CDD" id="cd00082">
    <property type="entry name" value="HisKA"/>
    <property type="match status" value="1"/>
</dbReference>
<dbReference type="SUPFAM" id="SSF55874">
    <property type="entry name" value="ATPase domain of HSP90 chaperone/DNA topoisomerase II/histidine kinase"/>
    <property type="match status" value="1"/>
</dbReference>
<keyword evidence="6 10" id="KW-0812">Transmembrane</keyword>
<feature type="domain" description="Histidine kinase" evidence="11">
    <location>
        <begin position="208"/>
        <end position="413"/>
    </location>
</feature>
<keyword evidence="8 10" id="KW-1133">Transmembrane helix</keyword>
<sequence>MVQGLVGYAVLASAAIFAYGYIVNEHAEQLVWTSLLEAEFKHIDGRRALSPDERWVDTETLSLFGDDPRTPLPEALRGKAPGLHDEVVFDGKEWVVLVREVDGRPWALALDIGDFERREVYVAASVLAAMLVMVLLLGLAIGWGVDRLTRPLRAFAQRIALLRPDRTGQRIELPDDASSELVVIADALNDYIARNELYVQRERVFIDSMSHELRTPISVIAGAAELAAAQRGIPDPARQQIARISRTSREIEHLIALLLVLAKEPGRLARASDRIDLAQLLPEIVDDHLPMASEKGLVLAVQPTARCEILAPMPVVQAAIGNLLRNAIENSDSGEIGIRIDSGAVVIDDPGHGMTPEEISAIYARMARGGGRERGGIGLELISRLCDHLGWTLEISSRPGQGTSTRLDLSMACVDDGAG</sequence>
<keyword evidence="9" id="KW-0902">Two-component regulatory system</keyword>
<name>A0ABQ2ENK1_9GAMM</name>
<gene>
    <name evidence="13" type="primary">colS</name>
    <name evidence="13" type="ORF">GCM10011394_24350</name>
</gene>
<evidence type="ECO:0000259" key="12">
    <source>
        <dbReference type="PROSITE" id="PS50885"/>
    </source>
</evidence>
<feature type="transmembrane region" description="Helical" evidence="10">
    <location>
        <begin position="120"/>
        <end position="145"/>
    </location>
</feature>
<keyword evidence="4" id="KW-0597">Phosphoprotein</keyword>
<keyword evidence="7 13" id="KW-0418">Kinase</keyword>
<evidence type="ECO:0000313" key="14">
    <source>
        <dbReference type="Proteomes" id="UP000599009"/>
    </source>
</evidence>
<dbReference type="Gene3D" id="3.30.565.10">
    <property type="entry name" value="Histidine kinase-like ATPase, C-terminal domain"/>
    <property type="match status" value="1"/>
</dbReference>
<dbReference type="InterPro" id="IPR005467">
    <property type="entry name" value="His_kinase_dom"/>
</dbReference>
<dbReference type="InterPro" id="IPR003661">
    <property type="entry name" value="HisK_dim/P_dom"/>
</dbReference>
<evidence type="ECO:0000256" key="10">
    <source>
        <dbReference type="SAM" id="Phobius"/>
    </source>
</evidence>
<comment type="subcellular location">
    <subcellularLocation>
        <location evidence="2">Membrane</location>
    </subcellularLocation>
</comment>
<dbReference type="SMART" id="SM00387">
    <property type="entry name" value="HATPase_c"/>
    <property type="match status" value="1"/>
</dbReference>
<evidence type="ECO:0000256" key="3">
    <source>
        <dbReference type="ARBA" id="ARBA00012438"/>
    </source>
</evidence>
<evidence type="ECO:0000256" key="9">
    <source>
        <dbReference type="ARBA" id="ARBA00023012"/>
    </source>
</evidence>
<evidence type="ECO:0000256" key="2">
    <source>
        <dbReference type="ARBA" id="ARBA00004370"/>
    </source>
</evidence>
<accession>A0ABQ2ENK1</accession>
<dbReference type="Gene3D" id="1.10.287.130">
    <property type="match status" value="1"/>
</dbReference>
<dbReference type="SUPFAM" id="SSF47384">
    <property type="entry name" value="Homodimeric domain of signal transducing histidine kinase"/>
    <property type="match status" value="1"/>
</dbReference>
<keyword evidence="14" id="KW-1185">Reference proteome</keyword>
<dbReference type="EC" id="2.7.13.3" evidence="3"/>
<dbReference type="GO" id="GO:0016301">
    <property type="term" value="F:kinase activity"/>
    <property type="evidence" value="ECO:0007669"/>
    <property type="project" value="UniProtKB-KW"/>
</dbReference>
<dbReference type="InterPro" id="IPR003594">
    <property type="entry name" value="HATPase_dom"/>
</dbReference>
<dbReference type="PANTHER" id="PTHR45436:SF16">
    <property type="entry name" value="HISTIDINE KINASE"/>
    <property type="match status" value="1"/>
</dbReference>
<dbReference type="SMART" id="SM00388">
    <property type="entry name" value="HisKA"/>
    <property type="match status" value="1"/>
</dbReference>
<dbReference type="InterPro" id="IPR050428">
    <property type="entry name" value="TCS_sensor_his_kinase"/>
</dbReference>
<evidence type="ECO:0000256" key="5">
    <source>
        <dbReference type="ARBA" id="ARBA00022679"/>
    </source>
</evidence>
<reference evidence="14" key="1">
    <citation type="journal article" date="2019" name="Int. J. Syst. Evol. Microbiol.">
        <title>The Global Catalogue of Microorganisms (GCM) 10K type strain sequencing project: providing services to taxonomists for standard genome sequencing and annotation.</title>
        <authorList>
            <consortium name="The Broad Institute Genomics Platform"/>
            <consortium name="The Broad Institute Genome Sequencing Center for Infectious Disease"/>
            <person name="Wu L."/>
            <person name="Ma J."/>
        </authorList>
    </citation>
    <scope>NUCLEOTIDE SEQUENCE [LARGE SCALE GENOMIC DNA]</scope>
    <source>
        <strain evidence="14">CGMCC 1.8985</strain>
    </source>
</reference>
<evidence type="ECO:0000256" key="8">
    <source>
        <dbReference type="ARBA" id="ARBA00022989"/>
    </source>
</evidence>
<dbReference type="InterPro" id="IPR003660">
    <property type="entry name" value="HAMP_dom"/>
</dbReference>